<sequence>MNRALHVNMQVIPFSCRRPHLLPHKVVWSGLPLAKCQRCGGDPPHFFLVVIKKRIEMTHFHCPESLKNLVSPRRLFNTKQAPECFSTQIAKECIGVR</sequence>
<proteinExistence type="predicted"/>
<dbReference type="AlphaFoldDB" id="A0A8X6FMI8"/>
<accession>A0A8X6FMI8</accession>
<dbReference type="Proteomes" id="UP000887116">
    <property type="component" value="Unassembled WGS sequence"/>
</dbReference>
<protein>
    <submittedName>
        <fullName evidence="1">Uncharacterized protein</fullName>
    </submittedName>
</protein>
<evidence type="ECO:0000313" key="1">
    <source>
        <dbReference type="EMBL" id="GFQ84760.1"/>
    </source>
</evidence>
<reference evidence="1" key="1">
    <citation type="submission" date="2020-07" db="EMBL/GenBank/DDBJ databases">
        <title>Multicomponent nature underlies the extraordinary mechanical properties of spider dragline silk.</title>
        <authorList>
            <person name="Kono N."/>
            <person name="Nakamura H."/>
            <person name="Mori M."/>
            <person name="Yoshida Y."/>
            <person name="Ohtoshi R."/>
            <person name="Malay A.D."/>
            <person name="Moran D.A.P."/>
            <person name="Tomita M."/>
            <person name="Numata K."/>
            <person name="Arakawa K."/>
        </authorList>
    </citation>
    <scope>NUCLEOTIDE SEQUENCE</scope>
</reference>
<gene>
    <name evidence="1" type="ORF">TNCT_180351</name>
</gene>
<organism evidence="1 2">
    <name type="scientific">Trichonephila clavata</name>
    <name type="common">Joro spider</name>
    <name type="synonym">Nephila clavata</name>
    <dbReference type="NCBI Taxonomy" id="2740835"/>
    <lineage>
        <taxon>Eukaryota</taxon>
        <taxon>Metazoa</taxon>
        <taxon>Ecdysozoa</taxon>
        <taxon>Arthropoda</taxon>
        <taxon>Chelicerata</taxon>
        <taxon>Arachnida</taxon>
        <taxon>Araneae</taxon>
        <taxon>Araneomorphae</taxon>
        <taxon>Entelegynae</taxon>
        <taxon>Araneoidea</taxon>
        <taxon>Nephilidae</taxon>
        <taxon>Trichonephila</taxon>
    </lineage>
</organism>
<name>A0A8X6FMI8_TRICU</name>
<dbReference type="EMBL" id="BMAO01012901">
    <property type="protein sequence ID" value="GFQ84760.1"/>
    <property type="molecule type" value="Genomic_DNA"/>
</dbReference>
<keyword evidence="2" id="KW-1185">Reference proteome</keyword>
<evidence type="ECO:0000313" key="2">
    <source>
        <dbReference type="Proteomes" id="UP000887116"/>
    </source>
</evidence>
<comment type="caution">
    <text evidence="1">The sequence shown here is derived from an EMBL/GenBank/DDBJ whole genome shotgun (WGS) entry which is preliminary data.</text>
</comment>
<dbReference type="OrthoDB" id="10381148at2759"/>